<dbReference type="eggNOG" id="ENOG5030TY6">
    <property type="taxonomic scope" value="Bacteria"/>
</dbReference>
<keyword evidence="1" id="KW-1133">Transmembrane helix</keyword>
<accession>C8XI13</accession>
<name>C8XI13_NAKMY</name>
<dbReference type="InterPro" id="IPR039708">
    <property type="entry name" value="MT1774/Rv1733c-like"/>
</dbReference>
<dbReference type="AlphaFoldDB" id="C8XI13"/>
<keyword evidence="3" id="KW-1185">Reference proteome</keyword>
<dbReference type="RefSeq" id="WP_015747281.1">
    <property type="nucleotide sequence ID" value="NC_013235.1"/>
</dbReference>
<feature type="transmembrane region" description="Helical" evidence="1">
    <location>
        <begin position="32"/>
        <end position="53"/>
    </location>
</feature>
<gene>
    <name evidence="2" type="ordered locus">Namu_1997</name>
</gene>
<dbReference type="OrthoDB" id="4562520at2"/>
<proteinExistence type="predicted"/>
<evidence type="ECO:0008006" key="4">
    <source>
        <dbReference type="Google" id="ProtNLM"/>
    </source>
</evidence>
<protein>
    <recommendedName>
        <fullName evidence="4">Transmembrane protein</fullName>
    </recommendedName>
</protein>
<dbReference type="PANTHER" id="PTHR42305:SF1">
    <property type="entry name" value="MEMBRANE PROTEIN RV1733C-RELATED"/>
    <property type="match status" value="1"/>
</dbReference>
<dbReference type="STRING" id="479431.Namu_1997"/>
<sequence>MGDRAGRPANRWPLALRVWGNPVARGADRAEALLIIGLTLIWLLSVPVIATVASAEWTSVDARVAADQSADVAVVAVLQADAPPLTAGDAHAPSLTSPTAPAIWLGRDGQSAHGMVTVPAGARAGQRVTIWLDPAGAVVDRPMTTQVAAGLVVLAALGGWVGLGVVFAGVWWTARVVLNRHRAQLWEQGWTNLEAGLSPQ</sequence>
<keyword evidence="1" id="KW-0472">Membrane</keyword>
<reference evidence="3" key="1">
    <citation type="submission" date="2009-09" db="EMBL/GenBank/DDBJ databases">
        <title>The complete genome of Nakamurella multipartita DSM 44233.</title>
        <authorList>
            <consortium name="US DOE Joint Genome Institute (JGI-PGF)"/>
            <person name="Lucas S."/>
            <person name="Copeland A."/>
            <person name="Lapidus A."/>
            <person name="Glavina del Rio T."/>
            <person name="Dalin E."/>
            <person name="Tice H."/>
            <person name="Bruce D."/>
            <person name="Goodwin L."/>
            <person name="Pitluck S."/>
            <person name="Kyrpides N."/>
            <person name="Mavromatis K."/>
            <person name="Ivanova N."/>
            <person name="Ovchinnikova G."/>
            <person name="Sims D."/>
            <person name="Meincke L."/>
            <person name="Brettin T."/>
            <person name="Detter J.C."/>
            <person name="Han C."/>
            <person name="Larimer F."/>
            <person name="Land M."/>
            <person name="Hauser L."/>
            <person name="Markowitz V."/>
            <person name="Cheng J.-F."/>
            <person name="Hugenholtz P."/>
            <person name="Woyke T."/>
            <person name="Wu D."/>
            <person name="Klenk H.-P."/>
            <person name="Eisen J.A."/>
        </authorList>
    </citation>
    <scope>NUCLEOTIDE SEQUENCE [LARGE SCALE GENOMIC DNA]</scope>
    <source>
        <strain evidence="3">ATCC 700099 / DSM 44233 / CIP 104796 / JCM 9543 / NBRC 105858 / Y-104</strain>
    </source>
</reference>
<dbReference type="EMBL" id="CP001737">
    <property type="protein sequence ID" value="ACV78382.1"/>
    <property type="molecule type" value="Genomic_DNA"/>
</dbReference>
<keyword evidence="1" id="KW-0812">Transmembrane</keyword>
<dbReference type="HOGENOM" id="CLU_084215_2_1_11"/>
<dbReference type="InParanoid" id="C8XI13"/>
<reference evidence="2 3" key="2">
    <citation type="journal article" date="2010" name="Stand. Genomic Sci.">
        <title>Complete genome sequence of Nakamurella multipartita type strain (Y-104).</title>
        <authorList>
            <person name="Tice H."/>
            <person name="Mayilraj S."/>
            <person name="Sims D."/>
            <person name="Lapidus A."/>
            <person name="Nolan M."/>
            <person name="Lucas S."/>
            <person name="Glavina Del Rio T."/>
            <person name="Copeland A."/>
            <person name="Cheng J.F."/>
            <person name="Meincke L."/>
            <person name="Bruce D."/>
            <person name="Goodwin L."/>
            <person name="Pitluck S."/>
            <person name="Ivanova N."/>
            <person name="Mavromatis K."/>
            <person name="Ovchinnikova G."/>
            <person name="Pati A."/>
            <person name="Chen A."/>
            <person name="Palaniappan K."/>
            <person name="Land M."/>
            <person name="Hauser L."/>
            <person name="Chang Y.J."/>
            <person name="Jeffries C.D."/>
            <person name="Detter J.C."/>
            <person name="Brettin T."/>
            <person name="Rohde M."/>
            <person name="Goker M."/>
            <person name="Bristow J."/>
            <person name="Eisen J.A."/>
            <person name="Markowitz V."/>
            <person name="Hugenholtz P."/>
            <person name="Kyrpides N.C."/>
            <person name="Klenk H.P."/>
            <person name="Chen F."/>
        </authorList>
    </citation>
    <scope>NUCLEOTIDE SEQUENCE [LARGE SCALE GENOMIC DNA]</scope>
    <source>
        <strain evidence="3">ATCC 700099 / DSM 44233 / CIP 104796 / JCM 9543 / NBRC 105858 / Y-104</strain>
    </source>
</reference>
<dbReference type="Proteomes" id="UP000002218">
    <property type="component" value="Chromosome"/>
</dbReference>
<feature type="transmembrane region" description="Helical" evidence="1">
    <location>
        <begin position="147"/>
        <end position="172"/>
    </location>
</feature>
<organism evidence="2 3">
    <name type="scientific">Nakamurella multipartita (strain ATCC 700099 / DSM 44233 / CIP 104796 / JCM 9543 / NBRC 105858 / Y-104)</name>
    <name type="common">Microsphaera multipartita</name>
    <dbReference type="NCBI Taxonomy" id="479431"/>
    <lineage>
        <taxon>Bacteria</taxon>
        <taxon>Bacillati</taxon>
        <taxon>Actinomycetota</taxon>
        <taxon>Actinomycetes</taxon>
        <taxon>Nakamurellales</taxon>
        <taxon>Nakamurellaceae</taxon>
        <taxon>Nakamurella</taxon>
    </lineage>
</organism>
<evidence type="ECO:0000256" key="1">
    <source>
        <dbReference type="SAM" id="Phobius"/>
    </source>
</evidence>
<dbReference type="KEGG" id="nml:Namu_1997"/>
<evidence type="ECO:0000313" key="3">
    <source>
        <dbReference type="Proteomes" id="UP000002218"/>
    </source>
</evidence>
<evidence type="ECO:0000313" key="2">
    <source>
        <dbReference type="EMBL" id="ACV78382.1"/>
    </source>
</evidence>
<dbReference type="PANTHER" id="PTHR42305">
    <property type="entry name" value="MEMBRANE PROTEIN RV1733C-RELATED"/>
    <property type="match status" value="1"/>
</dbReference>